<feature type="region of interest" description="Disordered" evidence="1">
    <location>
        <begin position="1"/>
        <end position="57"/>
    </location>
</feature>
<sequence length="112" mass="12230">MNTSGSSSGWSYSATSLPPQHIGPSNNSESAQSQPPFPNAVLEDPLRASRASLPSSSHINLNPAILQIADHDTLLRYNNPTYAKLLQMYNELSNKHSMLCEAYMTLAKGVQR</sequence>
<reference evidence="2" key="1">
    <citation type="submission" date="2020-05" db="EMBL/GenBank/DDBJ databases">
        <title>Mycena genomes resolve the evolution of fungal bioluminescence.</title>
        <authorList>
            <person name="Tsai I.J."/>
        </authorList>
    </citation>
    <scope>NUCLEOTIDE SEQUENCE</scope>
    <source>
        <strain evidence="2">CCC161011</strain>
    </source>
</reference>
<protein>
    <submittedName>
        <fullName evidence="2">Uncharacterized protein</fullName>
    </submittedName>
</protein>
<evidence type="ECO:0000313" key="2">
    <source>
        <dbReference type="EMBL" id="KAF7371936.1"/>
    </source>
</evidence>
<organism evidence="2 3">
    <name type="scientific">Mycena venus</name>
    <dbReference type="NCBI Taxonomy" id="2733690"/>
    <lineage>
        <taxon>Eukaryota</taxon>
        <taxon>Fungi</taxon>
        <taxon>Dikarya</taxon>
        <taxon>Basidiomycota</taxon>
        <taxon>Agaricomycotina</taxon>
        <taxon>Agaricomycetes</taxon>
        <taxon>Agaricomycetidae</taxon>
        <taxon>Agaricales</taxon>
        <taxon>Marasmiineae</taxon>
        <taxon>Mycenaceae</taxon>
        <taxon>Mycena</taxon>
    </lineage>
</organism>
<dbReference type="EMBL" id="JACAZI010000001">
    <property type="protein sequence ID" value="KAF7371936.1"/>
    <property type="molecule type" value="Genomic_DNA"/>
</dbReference>
<gene>
    <name evidence="2" type="ORF">MVEN_00051500</name>
</gene>
<proteinExistence type="predicted"/>
<evidence type="ECO:0000313" key="3">
    <source>
        <dbReference type="Proteomes" id="UP000620124"/>
    </source>
</evidence>
<feature type="compositionally biased region" description="Low complexity" evidence="1">
    <location>
        <begin position="48"/>
        <end position="57"/>
    </location>
</feature>
<keyword evidence="3" id="KW-1185">Reference proteome</keyword>
<evidence type="ECO:0000256" key="1">
    <source>
        <dbReference type="SAM" id="MobiDB-lite"/>
    </source>
</evidence>
<comment type="caution">
    <text evidence="2">The sequence shown here is derived from an EMBL/GenBank/DDBJ whole genome shotgun (WGS) entry which is preliminary data.</text>
</comment>
<name>A0A8H7DHV1_9AGAR</name>
<feature type="compositionally biased region" description="Low complexity" evidence="1">
    <location>
        <begin position="1"/>
        <end position="16"/>
    </location>
</feature>
<dbReference type="Proteomes" id="UP000620124">
    <property type="component" value="Unassembled WGS sequence"/>
</dbReference>
<dbReference type="AlphaFoldDB" id="A0A8H7DHV1"/>
<feature type="compositionally biased region" description="Polar residues" evidence="1">
    <location>
        <begin position="23"/>
        <end position="34"/>
    </location>
</feature>
<accession>A0A8H7DHV1</accession>